<feature type="transmembrane region" description="Helical" evidence="8">
    <location>
        <begin position="71"/>
        <end position="95"/>
    </location>
</feature>
<dbReference type="RefSeq" id="WP_390262885.1">
    <property type="nucleotide sequence ID" value="NZ_JBHUGH010000010.1"/>
</dbReference>
<feature type="transmembrane region" description="Helical" evidence="8">
    <location>
        <begin position="44"/>
        <end position="65"/>
    </location>
</feature>
<evidence type="ECO:0000256" key="5">
    <source>
        <dbReference type="ARBA" id="ARBA00022692"/>
    </source>
</evidence>
<organism evidence="9 10">
    <name type="scientific">Halodurantibacterium flavum</name>
    <dbReference type="NCBI Taxonomy" id="1382802"/>
    <lineage>
        <taxon>Bacteria</taxon>
        <taxon>Pseudomonadati</taxon>
        <taxon>Pseudomonadota</taxon>
        <taxon>Alphaproteobacteria</taxon>
        <taxon>Rhodobacterales</taxon>
        <taxon>Paracoccaceae</taxon>
        <taxon>Halodurantibacterium</taxon>
    </lineage>
</organism>
<evidence type="ECO:0000313" key="10">
    <source>
        <dbReference type="Proteomes" id="UP001597353"/>
    </source>
</evidence>
<dbReference type="EMBL" id="JBHUGH010000010">
    <property type="protein sequence ID" value="MFD1913277.1"/>
    <property type="molecule type" value="Genomic_DNA"/>
</dbReference>
<comment type="subcellular location">
    <subcellularLocation>
        <location evidence="1">Cell membrane</location>
        <topology evidence="1">Multi-pass membrane protein</topology>
    </subcellularLocation>
</comment>
<dbReference type="PANTHER" id="PTHR34979">
    <property type="entry name" value="INNER MEMBRANE PROTEIN YGAZ"/>
    <property type="match status" value="1"/>
</dbReference>
<keyword evidence="5 8" id="KW-0812">Transmembrane</keyword>
<dbReference type="Proteomes" id="UP001597353">
    <property type="component" value="Unassembled WGS sequence"/>
</dbReference>
<feature type="transmembrane region" description="Helical" evidence="8">
    <location>
        <begin position="134"/>
        <end position="156"/>
    </location>
</feature>
<gene>
    <name evidence="9" type="ORF">ACFSGJ_13750</name>
</gene>
<keyword evidence="7 8" id="KW-0472">Membrane</keyword>
<protein>
    <submittedName>
        <fullName evidence="9">AzlC family ABC transporter permease</fullName>
    </submittedName>
</protein>
<evidence type="ECO:0000256" key="4">
    <source>
        <dbReference type="ARBA" id="ARBA00022475"/>
    </source>
</evidence>
<evidence type="ECO:0000256" key="1">
    <source>
        <dbReference type="ARBA" id="ARBA00004651"/>
    </source>
</evidence>
<dbReference type="PANTHER" id="PTHR34979:SF1">
    <property type="entry name" value="INNER MEMBRANE PROTEIN YGAZ"/>
    <property type="match status" value="1"/>
</dbReference>
<keyword evidence="6 8" id="KW-1133">Transmembrane helix</keyword>
<keyword evidence="10" id="KW-1185">Reference proteome</keyword>
<feature type="transmembrane region" description="Helical" evidence="8">
    <location>
        <begin position="162"/>
        <end position="180"/>
    </location>
</feature>
<keyword evidence="3" id="KW-0813">Transport</keyword>
<dbReference type="InterPro" id="IPR011606">
    <property type="entry name" value="Brnchd-chn_aa_trnsp_permease"/>
</dbReference>
<evidence type="ECO:0000256" key="8">
    <source>
        <dbReference type="SAM" id="Phobius"/>
    </source>
</evidence>
<sequence>MSSPVSSAFWRGLRNAAPFLLVVGPFGVVFGVAGTAAGLNLAEVMGFSILVIAGASQFAALQLMSDNAPTIIVVATALAVNMRMAMYSASLAPYLGRASVGKRALVAYFMLDQSYALSAVEYETRPQMSMAERLAYFFGTIIPTGLPWYFFTLLGATAGRSLPEGLALDFAVPITFLAMIGPMLRTTAHVAAAFTSVVLALLLAWMPYNSGLLVAALGAMVVGAQVELWQKARG</sequence>
<reference evidence="10" key="1">
    <citation type="journal article" date="2019" name="Int. J. Syst. Evol. Microbiol.">
        <title>The Global Catalogue of Microorganisms (GCM) 10K type strain sequencing project: providing services to taxonomists for standard genome sequencing and annotation.</title>
        <authorList>
            <consortium name="The Broad Institute Genomics Platform"/>
            <consortium name="The Broad Institute Genome Sequencing Center for Infectious Disease"/>
            <person name="Wu L."/>
            <person name="Ma J."/>
        </authorList>
    </citation>
    <scope>NUCLEOTIDE SEQUENCE [LARGE SCALE GENOMIC DNA]</scope>
    <source>
        <strain evidence="10">CGMCC 4.7242</strain>
    </source>
</reference>
<accession>A0ABW4S6X8</accession>
<dbReference type="Pfam" id="PF03591">
    <property type="entry name" value="AzlC"/>
    <property type="match status" value="1"/>
</dbReference>
<evidence type="ECO:0000313" key="9">
    <source>
        <dbReference type="EMBL" id="MFD1913277.1"/>
    </source>
</evidence>
<proteinExistence type="inferred from homology"/>
<evidence type="ECO:0000256" key="6">
    <source>
        <dbReference type="ARBA" id="ARBA00022989"/>
    </source>
</evidence>
<evidence type="ECO:0000256" key="2">
    <source>
        <dbReference type="ARBA" id="ARBA00010735"/>
    </source>
</evidence>
<evidence type="ECO:0000256" key="7">
    <source>
        <dbReference type="ARBA" id="ARBA00023136"/>
    </source>
</evidence>
<comment type="similarity">
    <text evidence="2">Belongs to the AzlC family.</text>
</comment>
<name>A0ABW4S6X8_9RHOB</name>
<keyword evidence="4" id="KW-1003">Cell membrane</keyword>
<evidence type="ECO:0000256" key="3">
    <source>
        <dbReference type="ARBA" id="ARBA00022448"/>
    </source>
</evidence>
<feature type="transmembrane region" description="Helical" evidence="8">
    <location>
        <begin position="16"/>
        <end position="37"/>
    </location>
</feature>
<comment type="caution">
    <text evidence="9">The sequence shown here is derived from an EMBL/GenBank/DDBJ whole genome shotgun (WGS) entry which is preliminary data.</text>
</comment>